<feature type="transmembrane region" description="Helical" evidence="10">
    <location>
        <begin position="292"/>
        <end position="313"/>
    </location>
</feature>
<dbReference type="GO" id="GO:1903805">
    <property type="term" value="P:L-valine import across plasma membrane"/>
    <property type="evidence" value="ECO:0007669"/>
    <property type="project" value="TreeGrafter"/>
</dbReference>
<dbReference type="PANTHER" id="PTHR45772:SF7">
    <property type="entry name" value="AMINO ACID ABC TRANSPORTER ATP-BINDING PROTEIN"/>
    <property type="match status" value="1"/>
</dbReference>
<keyword evidence="7 10" id="KW-1133">Transmembrane helix</keyword>
<evidence type="ECO:0000256" key="4">
    <source>
        <dbReference type="ARBA" id="ARBA00022692"/>
    </source>
</evidence>
<dbReference type="GO" id="GO:0005886">
    <property type="term" value="C:plasma membrane"/>
    <property type="evidence" value="ECO:0007669"/>
    <property type="project" value="UniProtKB-SubCell"/>
</dbReference>
<evidence type="ECO:0000256" key="1">
    <source>
        <dbReference type="ARBA" id="ARBA00004651"/>
    </source>
</evidence>
<feature type="transmembrane region" description="Helical" evidence="10">
    <location>
        <begin position="118"/>
        <end position="138"/>
    </location>
</feature>
<keyword evidence="5" id="KW-0547">Nucleotide-binding</keyword>
<evidence type="ECO:0000256" key="9">
    <source>
        <dbReference type="SAM" id="MobiDB-lite"/>
    </source>
</evidence>
<keyword evidence="6 12" id="KW-0067">ATP-binding</keyword>
<dbReference type="Pfam" id="PF00005">
    <property type="entry name" value="ABC_tran"/>
    <property type="match status" value="1"/>
</dbReference>
<gene>
    <name evidence="12" type="ORF">C8P66_10656</name>
</gene>
<dbReference type="InterPro" id="IPR027417">
    <property type="entry name" value="P-loop_NTPase"/>
</dbReference>
<organism evidence="12 13">
    <name type="scientific">Humitalea rosea</name>
    <dbReference type="NCBI Taxonomy" id="990373"/>
    <lineage>
        <taxon>Bacteria</taxon>
        <taxon>Pseudomonadati</taxon>
        <taxon>Pseudomonadota</taxon>
        <taxon>Alphaproteobacteria</taxon>
        <taxon>Acetobacterales</taxon>
        <taxon>Roseomonadaceae</taxon>
        <taxon>Humitalea</taxon>
    </lineage>
</organism>
<dbReference type="AlphaFoldDB" id="A0A2W7ILT6"/>
<feature type="transmembrane region" description="Helical" evidence="10">
    <location>
        <begin position="90"/>
        <end position="111"/>
    </location>
</feature>
<feature type="compositionally biased region" description="Low complexity" evidence="9">
    <location>
        <begin position="331"/>
        <end position="341"/>
    </location>
</feature>
<dbReference type="InterPro" id="IPR032823">
    <property type="entry name" value="BCA_ABC_TP_C"/>
</dbReference>
<dbReference type="GO" id="GO:0015188">
    <property type="term" value="F:L-isoleucine transmembrane transporter activity"/>
    <property type="evidence" value="ECO:0007669"/>
    <property type="project" value="TreeGrafter"/>
</dbReference>
<dbReference type="InterPro" id="IPR003593">
    <property type="entry name" value="AAA+_ATPase"/>
</dbReference>
<comment type="subcellular location">
    <subcellularLocation>
        <location evidence="1">Cell membrane</location>
        <topology evidence="1">Multi-pass membrane protein</topology>
    </subcellularLocation>
</comment>
<evidence type="ECO:0000256" key="8">
    <source>
        <dbReference type="ARBA" id="ARBA00023136"/>
    </source>
</evidence>
<dbReference type="CDD" id="cd06581">
    <property type="entry name" value="TM_PBP1_LivM_like"/>
    <property type="match status" value="1"/>
</dbReference>
<dbReference type="PROSITE" id="PS50893">
    <property type="entry name" value="ABC_TRANSPORTER_2"/>
    <property type="match status" value="1"/>
</dbReference>
<sequence>MRPGATPRLRRHGMILAGLLVAYLAISAVVTNSYYQLMLTLVPIWAVLGLSWNVFSGYVGLTSFGHAAFFGLGAYTVALLLTMLNLTPWIGIPLAAVVGAAAALLIGLPTFRLRGHYFALAMLAYPLLMSYLAQYLGYNEVSLPMRRDEPVTWMQFTDPRVYTVLAVGLLALAMAISMVVENSRFGLSLMAIRQNELAAEAAGLNVRQWKMRALMLSGGMAGAAGGFYACVLLVVTPEAVLGMLVSAQALVVALFGGVGTYWGPLIGAAILIPLSETLHAELGEIIPGIQGVVYGAAIILIMLLAPEGLYWSIRDRWARQAAPRPSPVPEAPARVPAAPAARPSPPPSGKTLLEVRGLSKSFGGLRAVDDVSFSVVQGSILGIIGPNGAGKTTMFNALNGVLPADRGEARMDGEEIIGRKLFEICRMGVGRTFQVVRSFPRLPLLDNVLVGAYGAGLPDEEAVTAAREAITRTGLTHLTDAPAGGLTSKELRLMELARALAGRPRLLLLDETLAGLGRDECDAVLDVLKGLRAEGMTTIIIEHTMHAMLRIADELLVIDHGRVLAQGHPREVVEDRKVIEAYLGRKWLARCSK</sequence>
<feature type="transmembrane region" description="Helical" evidence="10">
    <location>
        <begin position="213"/>
        <end position="235"/>
    </location>
</feature>
<protein>
    <submittedName>
        <fullName evidence="12">Amino acid/amide ABC transporter membrane protein 2 (HAAT family) /amino acid/amide ABC transporter ATP-binding protein 1 (HAAT family)</fullName>
    </submittedName>
</protein>
<dbReference type="GO" id="GO:0042941">
    <property type="term" value="P:D-alanine transmembrane transport"/>
    <property type="evidence" value="ECO:0007669"/>
    <property type="project" value="TreeGrafter"/>
</dbReference>
<dbReference type="GO" id="GO:0015192">
    <property type="term" value="F:L-phenylalanine transmembrane transporter activity"/>
    <property type="evidence" value="ECO:0007669"/>
    <property type="project" value="TreeGrafter"/>
</dbReference>
<feature type="transmembrane region" description="Helical" evidence="10">
    <location>
        <begin position="12"/>
        <end position="31"/>
    </location>
</feature>
<dbReference type="Proteomes" id="UP000249688">
    <property type="component" value="Unassembled WGS sequence"/>
</dbReference>
<keyword evidence="4 10" id="KW-0812">Transmembrane</keyword>
<evidence type="ECO:0000313" key="13">
    <source>
        <dbReference type="Proteomes" id="UP000249688"/>
    </source>
</evidence>
<dbReference type="SMART" id="SM00382">
    <property type="entry name" value="AAA"/>
    <property type="match status" value="1"/>
</dbReference>
<dbReference type="GO" id="GO:1903806">
    <property type="term" value="P:L-isoleucine import across plasma membrane"/>
    <property type="evidence" value="ECO:0007669"/>
    <property type="project" value="TreeGrafter"/>
</dbReference>
<dbReference type="GO" id="GO:0005524">
    <property type="term" value="F:ATP binding"/>
    <property type="evidence" value="ECO:0007669"/>
    <property type="project" value="UniProtKB-KW"/>
</dbReference>
<feature type="transmembrane region" description="Helical" evidence="10">
    <location>
        <begin position="37"/>
        <end position="55"/>
    </location>
</feature>
<feature type="transmembrane region" description="Helical" evidence="10">
    <location>
        <begin position="247"/>
        <end position="272"/>
    </location>
</feature>
<dbReference type="Pfam" id="PF02653">
    <property type="entry name" value="BPD_transp_2"/>
    <property type="match status" value="1"/>
</dbReference>
<name>A0A2W7ILT6_9PROT</name>
<feature type="transmembrane region" description="Helical" evidence="10">
    <location>
        <begin position="67"/>
        <end position="84"/>
    </location>
</feature>
<dbReference type="EMBL" id="QKYU01000006">
    <property type="protein sequence ID" value="PZW48052.1"/>
    <property type="molecule type" value="Genomic_DNA"/>
</dbReference>
<evidence type="ECO:0000256" key="6">
    <source>
        <dbReference type="ARBA" id="ARBA00022840"/>
    </source>
</evidence>
<evidence type="ECO:0000259" key="11">
    <source>
        <dbReference type="PROSITE" id="PS50893"/>
    </source>
</evidence>
<dbReference type="InterPro" id="IPR051120">
    <property type="entry name" value="ABC_AA/LPS_Transport"/>
</dbReference>
<reference evidence="12 13" key="1">
    <citation type="submission" date="2018-06" db="EMBL/GenBank/DDBJ databases">
        <title>Genomic Encyclopedia of Archaeal and Bacterial Type Strains, Phase II (KMG-II): from individual species to whole genera.</title>
        <authorList>
            <person name="Goeker M."/>
        </authorList>
    </citation>
    <scope>NUCLEOTIDE SEQUENCE [LARGE SCALE GENOMIC DNA]</scope>
    <source>
        <strain evidence="12 13">DSM 24525</strain>
    </source>
</reference>
<comment type="caution">
    <text evidence="12">The sequence shown here is derived from an EMBL/GenBank/DDBJ whole genome shotgun (WGS) entry which is preliminary data.</text>
</comment>
<keyword evidence="8 10" id="KW-0472">Membrane</keyword>
<dbReference type="Gene3D" id="3.40.50.300">
    <property type="entry name" value="P-loop containing nucleotide triphosphate hydrolases"/>
    <property type="match status" value="1"/>
</dbReference>
<dbReference type="PANTHER" id="PTHR45772">
    <property type="entry name" value="CONSERVED COMPONENT OF ABC TRANSPORTER FOR NATURAL AMINO ACIDS-RELATED"/>
    <property type="match status" value="1"/>
</dbReference>
<dbReference type="Pfam" id="PF12399">
    <property type="entry name" value="BCA_ABC_TP_C"/>
    <property type="match status" value="1"/>
</dbReference>
<feature type="transmembrane region" description="Helical" evidence="10">
    <location>
        <begin position="161"/>
        <end position="180"/>
    </location>
</feature>
<dbReference type="RefSeq" id="WP_211314053.1">
    <property type="nucleotide sequence ID" value="NZ_QKYU01000006.1"/>
</dbReference>
<evidence type="ECO:0000313" key="12">
    <source>
        <dbReference type="EMBL" id="PZW48052.1"/>
    </source>
</evidence>
<feature type="domain" description="ABC transporter" evidence="11">
    <location>
        <begin position="353"/>
        <end position="585"/>
    </location>
</feature>
<dbReference type="GO" id="GO:0015808">
    <property type="term" value="P:L-alanine transport"/>
    <property type="evidence" value="ECO:0007669"/>
    <property type="project" value="TreeGrafter"/>
</dbReference>
<dbReference type="GO" id="GO:0016887">
    <property type="term" value="F:ATP hydrolysis activity"/>
    <property type="evidence" value="ECO:0007669"/>
    <property type="project" value="InterPro"/>
</dbReference>
<dbReference type="InterPro" id="IPR003439">
    <property type="entry name" value="ABC_transporter-like_ATP-bd"/>
</dbReference>
<feature type="region of interest" description="Disordered" evidence="9">
    <location>
        <begin position="322"/>
        <end position="350"/>
    </location>
</feature>
<evidence type="ECO:0000256" key="10">
    <source>
        <dbReference type="SAM" id="Phobius"/>
    </source>
</evidence>
<dbReference type="SUPFAM" id="SSF52540">
    <property type="entry name" value="P-loop containing nucleoside triphosphate hydrolases"/>
    <property type="match status" value="1"/>
</dbReference>
<keyword evidence="13" id="KW-1185">Reference proteome</keyword>
<dbReference type="InterPro" id="IPR001851">
    <property type="entry name" value="ABC_transp_permease"/>
</dbReference>
<dbReference type="CDD" id="cd03219">
    <property type="entry name" value="ABC_Mj1267_LivG_branched"/>
    <property type="match status" value="1"/>
</dbReference>
<evidence type="ECO:0000256" key="2">
    <source>
        <dbReference type="ARBA" id="ARBA00022448"/>
    </source>
</evidence>
<keyword evidence="3" id="KW-1003">Cell membrane</keyword>
<evidence type="ECO:0000256" key="5">
    <source>
        <dbReference type="ARBA" id="ARBA00022741"/>
    </source>
</evidence>
<dbReference type="InterPro" id="IPR043428">
    <property type="entry name" value="LivM-like"/>
</dbReference>
<evidence type="ECO:0000256" key="3">
    <source>
        <dbReference type="ARBA" id="ARBA00022475"/>
    </source>
</evidence>
<keyword evidence="2" id="KW-0813">Transport</keyword>
<proteinExistence type="predicted"/>
<dbReference type="GO" id="GO:0005304">
    <property type="term" value="F:L-valine transmembrane transporter activity"/>
    <property type="evidence" value="ECO:0007669"/>
    <property type="project" value="TreeGrafter"/>
</dbReference>
<accession>A0A2W7ILT6</accession>
<evidence type="ECO:0000256" key="7">
    <source>
        <dbReference type="ARBA" id="ARBA00022989"/>
    </source>
</evidence>